<keyword evidence="1 2" id="KW-0238">DNA-binding</keyword>
<dbReference type="PROSITE" id="PS50977">
    <property type="entry name" value="HTH_TETR_2"/>
    <property type="match status" value="1"/>
</dbReference>
<dbReference type="EMBL" id="CADCWK010000095">
    <property type="protein sequence ID" value="CAA9552910.1"/>
    <property type="molecule type" value="Genomic_DNA"/>
</dbReference>
<dbReference type="PRINTS" id="PR00455">
    <property type="entry name" value="HTHTETR"/>
</dbReference>
<gene>
    <name evidence="4" type="ORF">AVDCRST_MAG33-1033</name>
</gene>
<dbReference type="Pfam" id="PF00440">
    <property type="entry name" value="TetR_N"/>
    <property type="match status" value="1"/>
</dbReference>
<dbReference type="PANTHER" id="PTHR30328:SF54">
    <property type="entry name" value="HTH-TYPE TRANSCRIPTIONAL REPRESSOR SCO4008"/>
    <property type="match status" value="1"/>
</dbReference>
<dbReference type="SUPFAM" id="SSF46689">
    <property type="entry name" value="Homeodomain-like"/>
    <property type="match status" value="1"/>
</dbReference>
<proteinExistence type="predicted"/>
<reference evidence="4" key="1">
    <citation type="submission" date="2020-02" db="EMBL/GenBank/DDBJ databases">
        <authorList>
            <person name="Meier V. D."/>
        </authorList>
    </citation>
    <scope>NUCLEOTIDE SEQUENCE</scope>
    <source>
        <strain evidence="4">AVDCRST_MAG33</strain>
    </source>
</reference>
<feature type="DNA-binding region" description="H-T-H motif" evidence="2">
    <location>
        <begin position="30"/>
        <end position="49"/>
    </location>
</feature>
<dbReference type="SUPFAM" id="SSF48498">
    <property type="entry name" value="Tetracyclin repressor-like, C-terminal domain"/>
    <property type="match status" value="1"/>
</dbReference>
<dbReference type="InterPro" id="IPR001647">
    <property type="entry name" value="HTH_TetR"/>
</dbReference>
<protein>
    <submittedName>
        <fullName evidence="4">Transcriptional regulator, AcrR family</fullName>
    </submittedName>
</protein>
<dbReference type="PANTHER" id="PTHR30328">
    <property type="entry name" value="TRANSCRIPTIONAL REPRESSOR"/>
    <property type="match status" value="1"/>
</dbReference>
<dbReference type="InterPro" id="IPR050109">
    <property type="entry name" value="HTH-type_TetR-like_transc_reg"/>
</dbReference>
<evidence type="ECO:0000256" key="1">
    <source>
        <dbReference type="ARBA" id="ARBA00023125"/>
    </source>
</evidence>
<evidence type="ECO:0000259" key="3">
    <source>
        <dbReference type="PROSITE" id="PS50977"/>
    </source>
</evidence>
<name>A0A6J4UPG4_9BACT</name>
<feature type="domain" description="HTH tetR-type" evidence="3">
    <location>
        <begin position="7"/>
        <end position="67"/>
    </location>
</feature>
<evidence type="ECO:0000256" key="2">
    <source>
        <dbReference type="PROSITE-ProRule" id="PRU00335"/>
    </source>
</evidence>
<dbReference type="InterPro" id="IPR036271">
    <property type="entry name" value="Tet_transcr_reg_TetR-rel_C_sf"/>
</dbReference>
<organism evidence="4">
    <name type="scientific">uncultured Thermomicrobiales bacterium</name>
    <dbReference type="NCBI Taxonomy" id="1645740"/>
    <lineage>
        <taxon>Bacteria</taxon>
        <taxon>Pseudomonadati</taxon>
        <taxon>Thermomicrobiota</taxon>
        <taxon>Thermomicrobia</taxon>
        <taxon>Thermomicrobiales</taxon>
        <taxon>environmental samples</taxon>
    </lineage>
</organism>
<dbReference type="Pfam" id="PF17926">
    <property type="entry name" value="TetR_C_21"/>
    <property type="match status" value="1"/>
</dbReference>
<dbReference type="AlphaFoldDB" id="A0A6J4UPG4"/>
<evidence type="ECO:0000313" key="4">
    <source>
        <dbReference type="EMBL" id="CAA9552910.1"/>
    </source>
</evidence>
<dbReference type="InterPro" id="IPR009057">
    <property type="entry name" value="Homeodomain-like_sf"/>
</dbReference>
<dbReference type="GO" id="GO:0003677">
    <property type="term" value="F:DNA binding"/>
    <property type="evidence" value="ECO:0007669"/>
    <property type="project" value="UniProtKB-UniRule"/>
</dbReference>
<sequence>MTDRETIATRDRIMSAAIAEFAAFGIAGARVDRIAREARVNKSLIYHHYQSKEQLFIAVFEHHVVANINVVPLDASDLPAWAVALYDYYQDDPRLLRLITWTRLERTPAGDLFTAYGSLDRTVYRHLAEAQRAGILVDGIDAADLFSLVVAMAGAWAQSSSTFAATSVDPPADHDRRRAALADTVRRAFCR</sequence>
<dbReference type="Gene3D" id="1.10.357.10">
    <property type="entry name" value="Tetracycline Repressor, domain 2"/>
    <property type="match status" value="1"/>
</dbReference>
<dbReference type="InterPro" id="IPR041467">
    <property type="entry name" value="Sco4008_C"/>
</dbReference>
<accession>A0A6J4UPG4</accession>